<proteinExistence type="predicted"/>
<dbReference type="Gene3D" id="3.10.450.50">
    <property type="match status" value="1"/>
</dbReference>
<protein>
    <submittedName>
        <fullName evidence="2">Nuclear transport factor 2 family protein</fullName>
    </submittedName>
</protein>
<feature type="domain" description="SnoaL-like" evidence="1">
    <location>
        <begin position="13"/>
        <end position="121"/>
    </location>
</feature>
<dbReference type="Proteomes" id="UP001379533">
    <property type="component" value="Chromosome"/>
</dbReference>
<dbReference type="InterPro" id="IPR032710">
    <property type="entry name" value="NTF2-like_dom_sf"/>
</dbReference>
<organism evidence="2 3">
    <name type="scientific">Pendulispora brunnea</name>
    <dbReference type="NCBI Taxonomy" id="2905690"/>
    <lineage>
        <taxon>Bacteria</taxon>
        <taxon>Pseudomonadati</taxon>
        <taxon>Myxococcota</taxon>
        <taxon>Myxococcia</taxon>
        <taxon>Myxococcales</taxon>
        <taxon>Sorangiineae</taxon>
        <taxon>Pendulisporaceae</taxon>
        <taxon>Pendulispora</taxon>
    </lineage>
</organism>
<dbReference type="PANTHER" id="PTHR41252">
    <property type="entry name" value="BLR2505 PROTEIN"/>
    <property type="match status" value="1"/>
</dbReference>
<accession>A0ABZ2K5S0</accession>
<reference evidence="2 3" key="1">
    <citation type="submission" date="2021-12" db="EMBL/GenBank/DDBJ databases">
        <title>Discovery of the Pendulisporaceae a myxobacterial family with distinct sporulation behavior and unique specialized metabolism.</title>
        <authorList>
            <person name="Garcia R."/>
            <person name="Popoff A."/>
            <person name="Bader C.D."/>
            <person name="Loehr J."/>
            <person name="Walesch S."/>
            <person name="Walt C."/>
            <person name="Boldt J."/>
            <person name="Bunk B."/>
            <person name="Haeckl F.J.F.P.J."/>
            <person name="Gunesch A.P."/>
            <person name="Birkelbach J."/>
            <person name="Nuebel U."/>
            <person name="Pietschmann T."/>
            <person name="Bach T."/>
            <person name="Mueller R."/>
        </authorList>
    </citation>
    <scope>NUCLEOTIDE SEQUENCE [LARGE SCALE GENOMIC DNA]</scope>
    <source>
        <strain evidence="2 3">MSr12523</strain>
    </source>
</reference>
<dbReference type="InterPro" id="IPR037401">
    <property type="entry name" value="SnoaL-like"/>
</dbReference>
<dbReference type="EMBL" id="CP089982">
    <property type="protein sequence ID" value="WXA92587.1"/>
    <property type="molecule type" value="Genomic_DNA"/>
</dbReference>
<dbReference type="RefSeq" id="WP_394843191.1">
    <property type="nucleotide sequence ID" value="NZ_CP089982.1"/>
</dbReference>
<gene>
    <name evidence="2" type="ORF">LZC95_39840</name>
</gene>
<sequence length="138" mass="15246">MASSTTNETRETVLRYLKALGEKDLPTVFSIVADDVEYHIPGDHPLSGVFSGRERVMAGFFQPMVDLLDPATPYVTDVKRIIAEGEYAVVECVSSSKTKDGRAFRNPMAAIFTVKGGKVTQVVEHFDTDNFKRTLFPG</sequence>
<evidence type="ECO:0000259" key="1">
    <source>
        <dbReference type="Pfam" id="PF12680"/>
    </source>
</evidence>
<evidence type="ECO:0000313" key="3">
    <source>
        <dbReference type="Proteomes" id="UP001379533"/>
    </source>
</evidence>
<dbReference type="SUPFAM" id="SSF54427">
    <property type="entry name" value="NTF2-like"/>
    <property type="match status" value="1"/>
</dbReference>
<evidence type="ECO:0000313" key="2">
    <source>
        <dbReference type="EMBL" id="WXA92587.1"/>
    </source>
</evidence>
<dbReference type="PANTHER" id="PTHR41252:SF1">
    <property type="entry name" value="BLR2505 PROTEIN"/>
    <property type="match status" value="1"/>
</dbReference>
<dbReference type="Pfam" id="PF12680">
    <property type="entry name" value="SnoaL_2"/>
    <property type="match status" value="1"/>
</dbReference>
<name>A0ABZ2K5S0_9BACT</name>
<keyword evidence="3" id="KW-1185">Reference proteome</keyword>